<sequence>MAKNIQNPWCIMGDFNAVLKDSERKGGSRPSACVRGDNAFKEFVLECYLLDMGYQGAPFT</sequence>
<proteinExistence type="predicted"/>
<accession>A0A151T9M2</accession>
<dbReference type="SUPFAM" id="SSF56219">
    <property type="entry name" value="DNase I-like"/>
    <property type="match status" value="1"/>
</dbReference>
<organism evidence="1 3">
    <name type="scientific">Cajanus cajan</name>
    <name type="common">Pigeon pea</name>
    <name type="synonym">Cajanus indicus</name>
    <dbReference type="NCBI Taxonomy" id="3821"/>
    <lineage>
        <taxon>Eukaryota</taxon>
        <taxon>Viridiplantae</taxon>
        <taxon>Streptophyta</taxon>
        <taxon>Embryophyta</taxon>
        <taxon>Tracheophyta</taxon>
        <taxon>Spermatophyta</taxon>
        <taxon>Magnoliopsida</taxon>
        <taxon>eudicotyledons</taxon>
        <taxon>Gunneridae</taxon>
        <taxon>Pentapetalae</taxon>
        <taxon>rosids</taxon>
        <taxon>fabids</taxon>
        <taxon>Fabales</taxon>
        <taxon>Fabaceae</taxon>
        <taxon>Papilionoideae</taxon>
        <taxon>50 kb inversion clade</taxon>
        <taxon>NPAAA clade</taxon>
        <taxon>indigoferoid/millettioid clade</taxon>
        <taxon>Phaseoleae</taxon>
        <taxon>Cajanus</taxon>
    </lineage>
</organism>
<dbReference type="Gramene" id="C.cajan_17803.t">
    <property type="protein sequence ID" value="C.cajan_17803.t.cds1"/>
    <property type="gene ID" value="C.cajan_17803"/>
</dbReference>
<dbReference type="Gramene" id="C.cajan_17836.t">
    <property type="protein sequence ID" value="C.cajan_17836.t.cds1"/>
    <property type="gene ID" value="C.cajan_17836"/>
</dbReference>
<dbReference type="EMBL" id="CM003609">
    <property type="protein sequence ID" value="KYP63747.1"/>
    <property type="molecule type" value="Genomic_DNA"/>
</dbReference>
<dbReference type="AlphaFoldDB" id="A0A151T9M2"/>
<dbReference type="InterPro" id="IPR036691">
    <property type="entry name" value="Endo/exonu/phosph_ase_sf"/>
</dbReference>
<evidence type="ECO:0000313" key="1">
    <source>
        <dbReference type="EMBL" id="KYP63747.1"/>
    </source>
</evidence>
<keyword evidence="3" id="KW-1185">Reference proteome</keyword>
<protein>
    <recommendedName>
        <fullName evidence="4">Endonuclease/exonuclease/phosphatase domain-containing protein</fullName>
    </recommendedName>
</protein>
<dbReference type="EMBL" id="CM003609">
    <property type="protein sequence ID" value="KYP63780.1"/>
    <property type="molecule type" value="Genomic_DNA"/>
</dbReference>
<evidence type="ECO:0008006" key="4">
    <source>
        <dbReference type="Google" id="ProtNLM"/>
    </source>
</evidence>
<evidence type="ECO:0000313" key="3">
    <source>
        <dbReference type="Proteomes" id="UP000075243"/>
    </source>
</evidence>
<gene>
    <name evidence="1" type="ORF">KK1_018329</name>
    <name evidence="2" type="ORF">KK1_018362</name>
</gene>
<dbReference type="Proteomes" id="UP000075243">
    <property type="component" value="Chromosome 7"/>
</dbReference>
<reference evidence="1 3" key="1">
    <citation type="journal article" date="2012" name="Nat. Biotechnol.">
        <title>Draft genome sequence of pigeonpea (Cajanus cajan), an orphan legume crop of resource-poor farmers.</title>
        <authorList>
            <person name="Varshney R.K."/>
            <person name="Chen W."/>
            <person name="Li Y."/>
            <person name="Bharti A.K."/>
            <person name="Saxena R.K."/>
            <person name="Schlueter J.A."/>
            <person name="Donoghue M.T."/>
            <person name="Azam S."/>
            <person name="Fan G."/>
            <person name="Whaley A.M."/>
            <person name="Farmer A.D."/>
            <person name="Sheridan J."/>
            <person name="Iwata A."/>
            <person name="Tuteja R."/>
            <person name="Penmetsa R.V."/>
            <person name="Wu W."/>
            <person name="Upadhyaya H.D."/>
            <person name="Yang S.P."/>
            <person name="Shah T."/>
            <person name="Saxena K.B."/>
            <person name="Michael T."/>
            <person name="McCombie W.R."/>
            <person name="Yang B."/>
            <person name="Zhang G."/>
            <person name="Yang H."/>
            <person name="Wang J."/>
            <person name="Spillane C."/>
            <person name="Cook D.R."/>
            <person name="May G.D."/>
            <person name="Xu X."/>
            <person name="Jackson S.A."/>
        </authorList>
    </citation>
    <scope>NUCLEOTIDE SEQUENCE [LARGE SCALE GENOMIC DNA]</scope>
    <source>
        <strain evidence="3">cv. Asha</strain>
    </source>
</reference>
<name>A0A151T9M2_CAJCA</name>
<evidence type="ECO:0000313" key="2">
    <source>
        <dbReference type="EMBL" id="KYP63780.1"/>
    </source>
</evidence>
<dbReference type="Gene3D" id="3.60.10.10">
    <property type="entry name" value="Endonuclease/exonuclease/phosphatase"/>
    <property type="match status" value="1"/>
</dbReference>